<keyword evidence="1" id="KW-0175">Coiled coil</keyword>
<organism evidence="2 3">
    <name type="scientific">Candidatus Magasanikbacteria bacterium RIFCSPHIGHO2_02_FULL_51_14</name>
    <dbReference type="NCBI Taxonomy" id="1798683"/>
    <lineage>
        <taxon>Bacteria</taxon>
        <taxon>Candidatus Magasanikiibacteriota</taxon>
    </lineage>
</organism>
<name>A0A1F6MQD2_9BACT</name>
<proteinExistence type="predicted"/>
<dbReference type="AlphaFoldDB" id="A0A1F6MQD2"/>
<dbReference type="Proteomes" id="UP000177457">
    <property type="component" value="Unassembled WGS sequence"/>
</dbReference>
<feature type="coiled-coil region" evidence="1">
    <location>
        <begin position="20"/>
        <end position="57"/>
    </location>
</feature>
<evidence type="ECO:0000313" key="2">
    <source>
        <dbReference type="EMBL" id="OGH73748.1"/>
    </source>
</evidence>
<evidence type="ECO:0000313" key="3">
    <source>
        <dbReference type="Proteomes" id="UP000177457"/>
    </source>
</evidence>
<sequence length="150" mass="17121">MSPSEFGGPTQEKNGASLKKQSFLEEYNAYQLEAGELEKADEELINYNREMKDALADLVVEAAKNSGVPAYLKELAKEIIEVSGIFMSMLSTLRVVEAKDFGRHFQDEDITDLQEKMDQMVAKYGLQPEKFSLSKFKKLIRRQRIATKYL</sequence>
<evidence type="ECO:0000256" key="1">
    <source>
        <dbReference type="SAM" id="Coils"/>
    </source>
</evidence>
<reference evidence="2 3" key="1">
    <citation type="journal article" date="2016" name="Nat. Commun.">
        <title>Thousands of microbial genomes shed light on interconnected biogeochemical processes in an aquifer system.</title>
        <authorList>
            <person name="Anantharaman K."/>
            <person name="Brown C.T."/>
            <person name="Hug L.A."/>
            <person name="Sharon I."/>
            <person name="Castelle C.J."/>
            <person name="Probst A.J."/>
            <person name="Thomas B.C."/>
            <person name="Singh A."/>
            <person name="Wilkins M.J."/>
            <person name="Karaoz U."/>
            <person name="Brodie E.L."/>
            <person name="Williams K.H."/>
            <person name="Hubbard S.S."/>
            <person name="Banfield J.F."/>
        </authorList>
    </citation>
    <scope>NUCLEOTIDE SEQUENCE [LARGE SCALE GENOMIC DNA]</scope>
</reference>
<accession>A0A1F6MQD2</accession>
<gene>
    <name evidence="2" type="ORF">A3C90_01710</name>
</gene>
<comment type="caution">
    <text evidence="2">The sequence shown here is derived from an EMBL/GenBank/DDBJ whole genome shotgun (WGS) entry which is preliminary data.</text>
</comment>
<dbReference type="EMBL" id="MFQE01000019">
    <property type="protein sequence ID" value="OGH73748.1"/>
    <property type="molecule type" value="Genomic_DNA"/>
</dbReference>
<protein>
    <submittedName>
        <fullName evidence="2">Uncharacterized protein</fullName>
    </submittedName>
</protein>